<dbReference type="EMBL" id="MW862982">
    <property type="protein sequence ID" value="QWY81922.1"/>
    <property type="molecule type" value="Genomic_DNA"/>
</dbReference>
<dbReference type="Proteomes" id="UP000693758">
    <property type="component" value="Segment"/>
</dbReference>
<protein>
    <submittedName>
        <fullName evidence="1">Tail tube protein</fullName>
    </submittedName>
</protein>
<organism evidence="1 2">
    <name type="scientific">Arthrobacter phage Sicarius2</name>
    <dbReference type="NCBI Taxonomy" id="2836090"/>
    <lineage>
        <taxon>Viruses</taxon>
        <taxon>Duplodnaviria</taxon>
        <taxon>Heunggongvirae</taxon>
        <taxon>Uroviricota</taxon>
        <taxon>Caudoviricetes</taxon>
        <taxon>Berryhillviridae</taxon>
        <taxon>Sicariusvirus</taxon>
        <taxon>Sicariusvirus sicarius2</taxon>
    </lineage>
</organism>
<gene>
    <name evidence="1" type="primary">17</name>
    <name evidence="1" type="ORF">SEA_SICARIUS2_17</name>
</gene>
<evidence type="ECO:0000313" key="1">
    <source>
        <dbReference type="EMBL" id="QWY81922.1"/>
    </source>
</evidence>
<sequence>MGNPTQKATKRQYIITVAGIPGNWRTFSGAGATAETTKDWDGGASRPSILGGPKDYDDIEIVRTVAPSLDQDWIDRLDKRVGIDTFTITKQYVDRDGVKVGRPRVYPDCLLKGLQETETDAASSDVAEVTLTFATSGPA</sequence>
<name>A0A8F3INW2_9CAUD</name>
<keyword evidence="2" id="KW-1185">Reference proteome</keyword>
<reference evidence="1" key="1">
    <citation type="submission" date="2021-04" db="EMBL/GenBank/DDBJ databases">
        <authorList>
            <person name="Black C."/>
            <person name="Barkhordar M.H."/>
            <person name="Chen C."/>
            <person name="Chin S.C."/>
            <person name="Fang R."/>
            <person name="Fontenot L.A."/>
            <person name="Fulinara C.P."/>
            <person name="Gaeta R."/>
            <person name="Hong M.-L.O."/>
            <person name="Jiang B.L."/>
            <person name="Kapinos A."/>
            <person name="Komaranchath M."/>
            <person name="Lan W.C."/>
            <person name="Mirjafari-Firoozabadi S.-A."/>
            <person name="Padua J.-W.P."/>
            <person name="Ramarapu R."/>
            <person name="Santana M.G."/>
            <person name="Shaffer R.D."/>
            <person name="Soumakis M."/>
            <person name="Torres N.C."/>
            <person name="Tseng A."/>
            <person name="Venkatesh S."/>
            <person name="Wang V."/>
            <person name="Yanovsky A.O."/>
            <person name="Nguyen M.A."/>
            <person name="Swift C.M."/>
            <person name="Mayet R.A."/>
            <person name="Chen A."/>
            <person name="Demo S."/>
            <person name="Tse V.Y."/>
            <person name="Garlena R.A."/>
            <person name="Russell D.A."/>
            <person name="Pope W.H."/>
            <person name="Jacobs-Sera D."/>
            <person name="Hatfull G.F."/>
            <person name="Reddi K."/>
            <person name="Moberg-Parker J."/>
            <person name="Freise A.C."/>
        </authorList>
    </citation>
    <scope>NUCLEOTIDE SEQUENCE</scope>
</reference>
<evidence type="ECO:0000313" key="2">
    <source>
        <dbReference type="Proteomes" id="UP000693758"/>
    </source>
</evidence>
<proteinExistence type="predicted"/>
<accession>A0A8F3INW2</accession>